<gene>
    <name evidence="3" type="primary">epsD</name>
    <name evidence="3" type="ORF">CRYO30217_02316</name>
</gene>
<dbReference type="EC" id="2.4.-.-" evidence="3"/>
<evidence type="ECO:0000313" key="3">
    <source>
        <dbReference type="EMBL" id="CAG5083871.1"/>
    </source>
</evidence>
<dbReference type="EMBL" id="OU015584">
    <property type="protein sequence ID" value="CAG5083871.1"/>
    <property type="molecule type" value="Genomic_DNA"/>
</dbReference>
<protein>
    <submittedName>
        <fullName evidence="3">Glycosyltransferase EpsD</fullName>
        <ecNumber evidence="3">2.4.-.-</ecNumber>
    </submittedName>
</protein>
<dbReference type="Proteomes" id="UP000683507">
    <property type="component" value="Chromosome"/>
</dbReference>
<feature type="domain" description="Glycosyltransferase subfamily 4-like N-terminal" evidence="2">
    <location>
        <begin position="24"/>
        <end position="162"/>
    </location>
</feature>
<dbReference type="Pfam" id="PF00534">
    <property type="entry name" value="Glycos_transf_1"/>
    <property type="match status" value="1"/>
</dbReference>
<organism evidence="3 4">
    <name type="scientific">Parvicella tangerina</name>
    <dbReference type="NCBI Taxonomy" id="2829795"/>
    <lineage>
        <taxon>Bacteria</taxon>
        <taxon>Pseudomonadati</taxon>
        <taxon>Bacteroidota</taxon>
        <taxon>Flavobacteriia</taxon>
        <taxon>Flavobacteriales</taxon>
        <taxon>Parvicellaceae</taxon>
        <taxon>Parvicella</taxon>
    </lineage>
</organism>
<dbReference type="InterPro" id="IPR028098">
    <property type="entry name" value="Glyco_trans_4-like_N"/>
</dbReference>
<evidence type="ECO:0000259" key="2">
    <source>
        <dbReference type="Pfam" id="PF13439"/>
    </source>
</evidence>
<dbReference type="InterPro" id="IPR001296">
    <property type="entry name" value="Glyco_trans_1"/>
</dbReference>
<name>A0A916NHV6_9FLAO</name>
<keyword evidence="3" id="KW-0328">Glycosyltransferase</keyword>
<dbReference type="Pfam" id="PF13439">
    <property type="entry name" value="Glyco_transf_4"/>
    <property type="match status" value="1"/>
</dbReference>
<proteinExistence type="predicted"/>
<dbReference type="PANTHER" id="PTHR12526">
    <property type="entry name" value="GLYCOSYLTRANSFERASE"/>
    <property type="match status" value="1"/>
</dbReference>
<keyword evidence="4" id="KW-1185">Reference proteome</keyword>
<dbReference type="KEGG" id="ptan:CRYO30217_02316"/>
<dbReference type="CDD" id="cd03801">
    <property type="entry name" value="GT4_PimA-like"/>
    <property type="match status" value="1"/>
</dbReference>
<dbReference type="SUPFAM" id="SSF53756">
    <property type="entry name" value="UDP-Glycosyltransferase/glycogen phosphorylase"/>
    <property type="match status" value="1"/>
</dbReference>
<reference evidence="3" key="1">
    <citation type="submission" date="2021-04" db="EMBL/GenBank/DDBJ databases">
        <authorList>
            <person name="Rodrigo-Torres L."/>
            <person name="Arahal R. D."/>
            <person name="Lucena T."/>
        </authorList>
    </citation>
    <scope>NUCLEOTIDE SEQUENCE</scope>
    <source>
        <strain evidence="3">AS29M-1</strain>
    </source>
</reference>
<dbReference type="AlphaFoldDB" id="A0A916NHV6"/>
<evidence type="ECO:0000313" key="4">
    <source>
        <dbReference type="Proteomes" id="UP000683507"/>
    </source>
</evidence>
<evidence type="ECO:0000259" key="1">
    <source>
        <dbReference type="Pfam" id="PF00534"/>
    </source>
</evidence>
<dbReference type="GO" id="GO:0016757">
    <property type="term" value="F:glycosyltransferase activity"/>
    <property type="evidence" value="ECO:0007669"/>
    <property type="project" value="UniProtKB-KW"/>
</dbReference>
<feature type="domain" description="Glycosyl transferase family 1" evidence="1">
    <location>
        <begin position="174"/>
        <end position="338"/>
    </location>
</feature>
<sequence length="362" mass="41144">MKILVISDYEKFHTVRPEAEIFISLAQRGYDITIMTKGHYDYVQRFKENGIRVIDFHPEKKLDSSEVAFIRKELLEGNYDVMHMYNNVAMMNGLKAAKGIDITCVLYRGYSANVHWYDPTLYFKLLHPRADYIICNSEGVATIMREKGKVSPEKLVTINKGHKLEWYADVAEHDIRQELGLTPDAMVVVLVANNRTMKGTKYLMEATKSLDPNNNLHIVMVGKDLDNEESQAILKDSAFRDHVHFLGFRKDALNIVKSCDVFLLTSIKGESITKSVIEAMSLGVAPVISDIIGNKELVIHEESGLIVPSKDSKGFANALTRLYKDRDLLNQIKQNAPQRIATRLSHDQTVEKYEAFYQSLGK</sequence>
<dbReference type="RefSeq" id="WP_258542547.1">
    <property type="nucleotide sequence ID" value="NZ_OU015584.1"/>
</dbReference>
<dbReference type="Gene3D" id="3.40.50.2000">
    <property type="entry name" value="Glycogen Phosphorylase B"/>
    <property type="match status" value="2"/>
</dbReference>
<keyword evidence="3" id="KW-0808">Transferase</keyword>
<accession>A0A916NHV6</accession>